<dbReference type="AlphaFoldDB" id="A0A7J8V2P6"/>
<protein>
    <submittedName>
        <fullName evidence="1">Uncharacterized protein</fullName>
    </submittedName>
</protein>
<gene>
    <name evidence="1" type="ORF">Goklo_009388</name>
</gene>
<proteinExistence type="predicted"/>
<reference evidence="1 2" key="1">
    <citation type="journal article" date="2019" name="Genome Biol. Evol.">
        <title>Insights into the evolution of the New World diploid cottons (Gossypium, subgenus Houzingenia) based on genome sequencing.</title>
        <authorList>
            <person name="Grover C.E."/>
            <person name="Arick M.A. 2nd"/>
            <person name="Thrash A."/>
            <person name="Conover J.L."/>
            <person name="Sanders W.S."/>
            <person name="Peterson D.G."/>
            <person name="Frelichowski J.E."/>
            <person name="Scheffler J.A."/>
            <person name="Scheffler B.E."/>
            <person name="Wendel J.F."/>
        </authorList>
    </citation>
    <scope>NUCLEOTIDE SEQUENCE [LARGE SCALE GENOMIC DNA]</scope>
    <source>
        <strain evidence="1">57</strain>
        <tissue evidence="1">Leaf</tissue>
    </source>
</reference>
<organism evidence="1 2">
    <name type="scientific">Gossypium klotzschianum</name>
    <dbReference type="NCBI Taxonomy" id="34286"/>
    <lineage>
        <taxon>Eukaryota</taxon>
        <taxon>Viridiplantae</taxon>
        <taxon>Streptophyta</taxon>
        <taxon>Embryophyta</taxon>
        <taxon>Tracheophyta</taxon>
        <taxon>Spermatophyta</taxon>
        <taxon>Magnoliopsida</taxon>
        <taxon>eudicotyledons</taxon>
        <taxon>Gunneridae</taxon>
        <taxon>Pentapetalae</taxon>
        <taxon>rosids</taxon>
        <taxon>malvids</taxon>
        <taxon>Malvales</taxon>
        <taxon>Malvaceae</taxon>
        <taxon>Malvoideae</taxon>
        <taxon>Gossypium</taxon>
    </lineage>
</organism>
<dbReference type="EMBL" id="JABFAB010000008">
    <property type="protein sequence ID" value="MBA0657078.1"/>
    <property type="molecule type" value="Genomic_DNA"/>
</dbReference>
<accession>A0A7J8V2P6</accession>
<sequence>MGFLFWIKLGHFSLDPDEIFYKNATADALPSPPLVKSSPRMLLTLLLGFSPMFSDECQPVIGMSGPDRGSQKEHTRLVSR</sequence>
<name>A0A7J8V2P6_9ROSI</name>
<dbReference type="Proteomes" id="UP000593573">
    <property type="component" value="Unassembled WGS sequence"/>
</dbReference>
<evidence type="ECO:0000313" key="2">
    <source>
        <dbReference type="Proteomes" id="UP000593573"/>
    </source>
</evidence>
<keyword evidence="2" id="KW-1185">Reference proteome</keyword>
<comment type="caution">
    <text evidence="1">The sequence shown here is derived from an EMBL/GenBank/DDBJ whole genome shotgun (WGS) entry which is preliminary data.</text>
</comment>
<evidence type="ECO:0000313" key="1">
    <source>
        <dbReference type="EMBL" id="MBA0657078.1"/>
    </source>
</evidence>